<dbReference type="AlphaFoldDB" id="A0A9Q9D629"/>
<protein>
    <submittedName>
        <fullName evidence="1">Uncharacterized protein</fullName>
    </submittedName>
</protein>
<dbReference type="Proteomes" id="UP001056730">
    <property type="component" value="Chromosome"/>
</dbReference>
<evidence type="ECO:0000313" key="2">
    <source>
        <dbReference type="Proteomes" id="UP001056730"/>
    </source>
</evidence>
<dbReference type="EMBL" id="CP086395">
    <property type="protein sequence ID" value="USJ19567.1"/>
    <property type="molecule type" value="Genomic_DNA"/>
</dbReference>
<evidence type="ECO:0000313" key="1">
    <source>
        <dbReference type="EMBL" id="USJ19567.1"/>
    </source>
</evidence>
<reference evidence="1" key="1">
    <citation type="journal article" date="2022" name="Front. Microbiol.">
        <title>Feed Insects as a Reservoir of Granadaene-Producing Lactococci.</title>
        <authorList>
            <person name="Neuzil-Bunesova V."/>
            <person name="Ramirez Garcia A."/>
            <person name="Modrackova N."/>
            <person name="Makovska M."/>
            <person name="Sabolova M."/>
            <person name="Sproer C."/>
            <person name="Bunk B."/>
            <person name="Blom J."/>
            <person name="Schwab C."/>
        </authorList>
    </citation>
    <scope>NUCLEOTIDE SEQUENCE</scope>
    <source>
        <strain evidence="1">I4/6O</strain>
    </source>
</reference>
<name>A0A9Q9D629_9LACT</name>
<dbReference type="RefSeq" id="WP_252175112.1">
    <property type="nucleotide sequence ID" value="NZ_CP086395.1"/>
</dbReference>
<sequence>MANDWVTQDLENYQDCQEEYSMRENAAEQEVLRWIIDNEEFYKDLAHTAIDEENYENLELFTTILRDIEYFGKFKKLFVSYETDEFQQVVNTAKSNYELEK</sequence>
<organism evidence="1 2">
    <name type="scientific">Lactococcus formosensis</name>
    <dbReference type="NCBI Taxonomy" id="1281486"/>
    <lineage>
        <taxon>Bacteria</taxon>
        <taxon>Bacillati</taxon>
        <taxon>Bacillota</taxon>
        <taxon>Bacilli</taxon>
        <taxon>Lactobacillales</taxon>
        <taxon>Streptococcaceae</taxon>
        <taxon>Lactococcus</taxon>
    </lineage>
</organism>
<accession>A0A9Q9D629</accession>
<dbReference type="KEGG" id="lfo:LMK00_06940"/>
<proteinExistence type="predicted"/>
<gene>
    <name evidence="1" type="ORF">LMK00_06940</name>
</gene>